<feature type="compositionally biased region" description="Basic and acidic residues" evidence="1">
    <location>
        <begin position="165"/>
        <end position="175"/>
    </location>
</feature>
<dbReference type="PANTHER" id="PTHR38433:SF1">
    <property type="entry name" value="DUF1641 DOMAIN-CONTAINING PROTEIN"/>
    <property type="match status" value="1"/>
</dbReference>
<organism evidence="3 4">
    <name type="scientific">Shouchella clausii</name>
    <name type="common">Alkalihalobacillus clausii</name>
    <dbReference type="NCBI Taxonomy" id="79880"/>
    <lineage>
        <taxon>Bacteria</taxon>
        <taxon>Bacillati</taxon>
        <taxon>Bacillota</taxon>
        <taxon>Bacilli</taxon>
        <taxon>Bacillales</taxon>
        <taxon>Bacillaceae</taxon>
        <taxon>Shouchella</taxon>
    </lineage>
</organism>
<dbReference type="OMA" id="GHMNERG"/>
<evidence type="ECO:0000256" key="2">
    <source>
        <dbReference type="SAM" id="Phobius"/>
    </source>
</evidence>
<evidence type="ECO:0000256" key="1">
    <source>
        <dbReference type="SAM" id="MobiDB-lite"/>
    </source>
</evidence>
<keyword evidence="2" id="KW-1133">Transmembrane helix</keyword>
<comment type="caution">
    <text evidence="3">The sequence shown here is derived from an EMBL/GenBank/DDBJ whole genome shotgun (WGS) entry which is preliminary data.</text>
</comment>
<protein>
    <submittedName>
        <fullName evidence="3">DUF1641 domain-containing protein</fullName>
    </submittedName>
</protein>
<evidence type="ECO:0000313" key="4">
    <source>
        <dbReference type="Proteomes" id="UP000216207"/>
    </source>
</evidence>
<keyword evidence="2" id="KW-0812">Transmembrane</keyword>
<keyword evidence="2" id="KW-0472">Membrane</keyword>
<dbReference type="PANTHER" id="PTHR38433">
    <property type="match status" value="1"/>
</dbReference>
<reference evidence="3 4" key="1">
    <citation type="submission" date="2017-07" db="EMBL/GenBank/DDBJ databases">
        <title>Isolation and whole genome analysis of endospore-forming bacteria from heroin.</title>
        <authorList>
            <person name="Kalinowski J."/>
            <person name="Ahrens B."/>
            <person name="Al-Dilaimi A."/>
            <person name="Winkler A."/>
            <person name="Wibberg D."/>
            <person name="Schleenbecker U."/>
            <person name="Ruckert C."/>
            <person name="Wolfel R."/>
            <person name="Grass G."/>
        </authorList>
    </citation>
    <scope>NUCLEOTIDE SEQUENCE [LARGE SCALE GENOMIC DNA]</scope>
    <source>
        <strain evidence="3 4">7539</strain>
    </source>
</reference>
<proteinExistence type="predicted"/>
<dbReference type="EMBL" id="NPCC01000024">
    <property type="protein sequence ID" value="PAE88002.1"/>
    <property type="molecule type" value="Genomic_DNA"/>
</dbReference>
<dbReference type="RefSeq" id="WP_011245756.1">
    <property type="nucleotide sequence ID" value="NZ_BOQQ01000009.1"/>
</dbReference>
<sequence length="208" mass="23035">MAKATTVIRKLEIDPAEKRQNDLTELEDVFLDNKEAIESAVKLLGRIHEKGALDIAHGAIGQSDKILERIVIALDHPNVTQSLKNMLLLVEALGTVKMADLEPIVYKINSSIEKVADYEHVEGQGGGFAGLLRALKDEQVIEGMNVLLAIVKGLGINQEDIEENQAMHERSEPVNRRNAPKRRPAQGKWYMFAAGALACALPLIWKRK</sequence>
<gene>
    <name evidence="3" type="ORF">CHH72_15540</name>
</gene>
<feature type="region of interest" description="Disordered" evidence="1">
    <location>
        <begin position="162"/>
        <end position="182"/>
    </location>
</feature>
<dbReference type="AlphaFoldDB" id="A0A268NWW7"/>
<accession>A0A268NWW7</accession>
<evidence type="ECO:0000313" key="3">
    <source>
        <dbReference type="EMBL" id="PAE88002.1"/>
    </source>
</evidence>
<dbReference type="Proteomes" id="UP000216207">
    <property type="component" value="Unassembled WGS sequence"/>
</dbReference>
<feature type="transmembrane region" description="Helical" evidence="2">
    <location>
        <begin position="189"/>
        <end position="205"/>
    </location>
</feature>
<name>A0A268NWW7_SHOCL</name>